<evidence type="ECO:0000256" key="3">
    <source>
        <dbReference type="ARBA" id="ARBA00022475"/>
    </source>
</evidence>
<feature type="transmembrane region" description="Helical" evidence="7">
    <location>
        <begin position="12"/>
        <end position="34"/>
    </location>
</feature>
<dbReference type="InterPro" id="IPR035906">
    <property type="entry name" value="MetI-like_sf"/>
</dbReference>
<feature type="transmembrane region" description="Helical" evidence="7">
    <location>
        <begin position="282"/>
        <end position="304"/>
    </location>
</feature>
<evidence type="ECO:0000256" key="5">
    <source>
        <dbReference type="ARBA" id="ARBA00022989"/>
    </source>
</evidence>
<gene>
    <name evidence="9" type="ORF">K6V98_04430</name>
</gene>
<proteinExistence type="inferred from homology"/>
<comment type="subcellular location">
    <subcellularLocation>
        <location evidence="1 7">Cell membrane</location>
        <topology evidence="1 7">Multi-pass membrane protein</topology>
    </subcellularLocation>
</comment>
<dbReference type="Pfam" id="PF00528">
    <property type="entry name" value="BPD_transp_1"/>
    <property type="match status" value="1"/>
</dbReference>
<evidence type="ECO:0000256" key="4">
    <source>
        <dbReference type="ARBA" id="ARBA00022692"/>
    </source>
</evidence>
<feature type="transmembrane region" description="Helical" evidence="7">
    <location>
        <begin position="239"/>
        <end position="262"/>
    </location>
</feature>
<accession>A0ABS7MKJ5</accession>
<keyword evidence="2 7" id="KW-0813">Transport</keyword>
<reference evidence="9 10" key="1">
    <citation type="submission" date="2021-08" db="EMBL/GenBank/DDBJ databases">
        <title>Collinsella faecalis sp. nov. isolated from swine faeces.</title>
        <authorList>
            <person name="Oh B.S."/>
            <person name="Lee J.H."/>
        </authorList>
    </citation>
    <scope>NUCLEOTIDE SEQUENCE [LARGE SCALE GENOMIC DNA]</scope>
    <source>
        <strain evidence="9 10">AGMB00827</strain>
    </source>
</reference>
<keyword evidence="10" id="KW-1185">Reference proteome</keyword>
<dbReference type="InterPro" id="IPR045621">
    <property type="entry name" value="BPD_transp_1_N"/>
</dbReference>
<dbReference type="PANTHER" id="PTHR43163">
    <property type="entry name" value="DIPEPTIDE TRANSPORT SYSTEM PERMEASE PROTEIN DPPB-RELATED"/>
    <property type="match status" value="1"/>
</dbReference>
<keyword evidence="6 7" id="KW-0472">Membrane</keyword>
<keyword evidence="3" id="KW-1003">Cell membrane</keyword>
<feature type="transmembrane region" description="Helical" evidence="7">
    <location>
        <begin position="141"/>
        <end position="164"/>
    </location>
</feature>
<dbReference type="PANTHER" id="PTHR43163:SF6">
    <property type="entry name" value="DIPEPTIDE TRANSPORT SYSTEM PERMEASE PROTEIN DPPB-RELATED"/>
    <property type="match status" value="1"/>
</dbReference>
<feature type="transmembrane region" description="Helical" evidence="7">
    <location>
        <begin position="106"/>
        <end position="129"/>
    </location>
</feature>
<dbReference type="Proteomes" id="UP000700908">
    <property type="component" value="Unassembled WGS sequence"/>
</dbReference>
<feature type="domain" description="ABC transmembrane type-1" evidence="8">
    <location>
        <begin position="102"/>
        <end position="300"/>
    </location>
</feature>
<dbReference type="SUPFAM" id="SSF161098">
    <property type="entry name" value="MetI-like"/>
    <property type="match status" value="1"/>
</dbReference>
<evidence type="ECO:0000256" key="1">
    <source>
        <dbReference type="ARBA" id="ARBA00004651"/>
    </source>
</evidence>
<dbReference type="InterPro" id="IPR000515">
    <property type="entry name" value="MetI-like"/>
</dbReference>
<dbReference type="CDD" id="cd06261">
    <property type="entry name" value="TM_PBP2"/>
    <property type="match status" value="1"/>
</dbReference>
<feature type="transmembrane region" description="Helical" evidence="7">
    <location>
        <begin position="176"/>
        <end position="197"/>
    </location>
</feature>
<keyword evidence="5 7" id="KW-1133">Transmembrane helix</keyword>
<sequence>MKSSVTRYAAKRILQLIPILIAITFLSFAMIRLAGSDVVLQRMESTGQVLNQQIIDAERARLGIDKPFLVQYGTWFSRLLSGDMGTSFVTGKPVFSVFISKLPATLLLAFASVALTVVVSIPLGVLAAVRQGRLTDLLIRFSSFVGNSMPNFFVALLLMYVFSIRLKMLPVISRNTGALGCILPAATLAVAMSAKYLRQVRATVLDELGRDYVDAARARGVRFRTVLTASVLKSCMVTIVTLLMLSIGSLLGGTAIVESIFMWDGVGKLAVDAITMRDYPLIQAYVMWMSIVFVMVNLIADISYRAIDPRVRMSGGRS</sequence>
<comment type="caution">
    <text evidence="9">The sequence shown here is derived from an EMBL/GenBank/DDBJ whole genome shotgun (WGS) entry which is preliminary data.</text>
</comment>
<evidence type="ECO:0000256" key="2">
    <source>
        <dbReference type="ARBA" id="ARBA00022448"/>
    </source>
</evidence>
<dbReference type="PROSITE" id="PS50928">
    <property type="entry name" value="ABC_TM1"/>
    <property type="match status" value="1"/>
</dbReference>
<evidence type="ECO:0000256" key="6">
    <source>
        <dbReference type="ARBA" id="ARBA00023136"/>
    </source>
</evidence>
<comment type="similarity">
    <text evidence="7">Belongs to the binding-protein-dependent transport system permease family.</text>
</comment>
<dbReference type="Pfam" id="PF19300">
    <property type="entry name" value="BPD_transp_1_N"/>
    <property type="match status" value="1"/>
</dbReference>
<name>A0ABS7MKJ5_9ACTN</name>
<dbReference type="Gene3D" id="1.10.3720.10">
    <property type="entry name" value="MetI-like"/>
    <property type="match status" value="1"/>
</dbReference>
<evidence type="ECO:0000259" key="8">
    <source>
        <dbReference type="PROSITE" id="PS50928"/>
    </source>
</evidence>
<evidence type="ECO:0000256" key="7">
    <source>
        <dbReference type="RuleBase" id="RU363032"/>
    </source>
</evidence>
<dbReference type="RefSeq" id="WP_222199327.1">
    <property type="nucleotide sequence ID" value="NZ_JAIMFO010000006.1"/>
</dbReference>
<keyword evidence="4 7" id="KW-0812">Transmembrane</keyword>
<protein>
    <submittedName>
        <fullName evidence="9">ABC transporter permease</fullName>
    </submittedName>
</protein>
<organism evidence="9 10">
    <name type="scientific">Collinsella ureilytica</name>
    <dbReference type="NCBI Taxonomy" id="2869515"/>
    <lineage>
        <taxon>Bacteria</taxon>
        <taxon>Bacillati</taxon>
        <taxon>Actinomycetota</taxon>
        <taxon>Coriobacteriia</taxon>
        <taxon>Coriobacteriales</taxon>
        <taxon>Coriobacteriaceae</taxon>
        <taxon>Collinsella</taxon>
    </lineage>
</organism>
<evidence type="ECO:0000313" key="9">
    <source>
        <dbReference type="EMBL" id="MBY4797601.1"/>
    </source>
</evidence>
<dbReference type="EMBL" id="JAIMFO010000006">
    <property type="protein sequence ID" value="MBY4797601.1"/>
    <property type="molecule type" value="Genomic_DNA"/>
</dbReference>
<evidence type="ECO:0000313" key="10">
    <source>
        <dbReference type="Proteomes" id="UP000700908"/>
    </source>
</evidence>